<feature type="transmembrane region" description="Helical" evidence="8">
    <location>
        <begin position="171"/>
        <end position="191"/>
    </location>
</feature>
<gene>
    <name evidence="11" type="primary">LOC117234942</name>
</gene>
<feature type="transmembrane region" description="Helical" evidence="8">
    <location>
        <begin position="286"/>
        <end position="305"/>
    </location>
</feature>
<proteinExistence type="inferred from homology"/>
<dbReference type="KEGG" id="bvk:117234942"/>
<dbReference type="CTD" id="32639"/>
<reference evidence="11" key="1">
    <citation type="submission" date="2025-08" db="UniProtKB">
        <authorList>
            <consortium name="RefSeq"/>
        </authorList>
    </citation>
    <scope>IDENTIFICATION</scope>
    <source>
        <tissue evidence="11">Muscle</tissue>
    </source>
</reference>
<evidence type="ECO:0000256" key="3">
    <source>
        <dbReference type="ARBA" id="ARBA00022692"/>
    </source>
</evidence>
<feature type="transmembrane region" description="Helical" evidence="8">
    <location>
        <begin position="148"/>
        <end position="165"/>
    </location>
</feature>
<evidence type="ECO:0000256" key="5">
    <source>
        <dbReference type="ARBA" id="ARBA00022989"/>
    </source>
</evidence>
<evidence type="ECO:0000256" key="9">
    <source>
        <dbReference type="SAM" id="SignalP"/>
    </source>
</evidence>
<dbReference type="RefSeq" id="XP_033352420.1">
    <property type="nucleotide sequence ID" value="XM_033496529.1"/>
</dbReference>
<evidence type="ECO:0000256" key="2">
    <source>
        <dbReference type="ARBA" id="ARBA00005748"/>
    </source>
</evidence>
<dbReference type="PANTHER" id="PTHR13598">
    <property type="entry name" value="AT07567P-RELATED"/>
    <property type="match status" value="1"/>
</dbReference>
<dbReference type="GeneID" id="117234942"/>
<accession>A0A6J3KHN3</accession>
<keyword evidence="6 8" id="KW-0472">Membrane</keyword>
<keyword evidence="3 8" id="KW-0812">Transmembrane</keyword>
<feature type="transmembrane region" description="Helical" evidence="8">
    <location>
        <begin position="203"/>
        <end position="222"/>
    </location>
</feature>
<dbReference type="GO" id="GO:0005637">
    <property type="term" value="C:nuclear inner membrane"/>
    <property type="evidence" value="ECO:0007669"/>
    <property type="project" value="UniProtKB-SubCell"/>
</dbReference>
<comment type="similarity">
    <text evidence="2">Belongs to the NEMP family.</text>
</comment>
<keyword evidence="7" id="KW-0539">Nucleus</keyword>
<evidence type="ECO:0000256" key="8">
    <source>
        <dbReference type="SAM" id="Phobius"/>
    </source>
</evidence>
<organism evidence="10 11">
    <name type="scientific">Bombus vosnesenskii</name>
    <dbReference type="NCBI Taxonomy" id="207650"/>
    <lineage>
        <taxon>Eukaryota</taxon>
        <taxon>Metazoa</taxon>
        <taxon>Ecdysozoa</taxon>
        <taxon>Arthropoda</taxon>
        <taxon>Hexapoda</taxon>
        <taxon>Insecta</taxon>
        <taxon>Pterygota</taxon>
        <taxon>Neoptera</taxon>
        <taxon>Endopterygota</taxon>
        <taxon>Hymenoptera</taxon>
        <taxon>Apocrita</taxon>
        <taxon>Aculeata</taxon>
        <taxon>Apoidea</taxon>
        <taxon>Anthophila</taxon>
        <taxon>Apidae</taxon>
        <taxon>Bombus</taxon>
        <taxon>Pyrobombus</taxon>
    </lineage>
</organism>
<dbReference type="PANTHER" id="PTHR13598:SF1">
    <property type="entry name" value="AT07567P-RELATED"/>
    <property type="match status" value="1"/>
</dbReference>
<dbReference type="Proteomes" id="UP000504631">
    <property type="component" value="Unplaced"/>
</dbReference>
<protein>
    <submittedName>
        <fullName evidence="11">Nuclear envelope integral membrane protein 1 isoform X1</fullName>
    </submittedName>
</protein>
<evidence type="ECO:0000313" key="11">
    <source>
        <dbReference type="RefSeq" id="XP_033352420.1"/>
    </source>
</evidence>
<keyword evidence="5 8" id="KW-1133">Transmembrane helix</keyword>
<feature type="transmembrane region" description="Helical" evidence="8">
    <location>
        <begin position="264"/>
        <end position="280"/>
    </location>
</feature>
<dbReference type="InterPro" id="IPR019358">
    <property type="entry name" value="NEMP_fam"/>
</dbReference>
<evidence type="ECO:0000256" key="7">
    <source>
        <dbReference type="ARBA" id="ARBA00023242"/>
    </source>
</evidence>
<feature type="transmembrane region" description="Helical" evidence="8">
    <location>
        <begin position="234"/>
        <end position="252"/>
    </location>
</feature>
<dbReference type="AlphaFoldDB" id="A0A6J3KHN3"/>
<feature type="signal peptide" evidence="9">
    <location>
        <begin position="1"/>
        <end position="23"/>
    </location>
</feature>
<evidence type="ECO:0000256" key="6">
    <source>
        <dbReference type="ARBA" id="ARBA00023136"/>
    </source>
</evidence>
<dbReference type="Pfam" id="PF10225">
    <property type="entry name" value="NEMP"/>
    <property type="match status" value="1"/>
</dbReference>
<evidence type="ECO:0000256" key="1">
    <source>
        <dbReference type="ARBA" id="ARBA00004575"/>
    </source>
</evidence>
<evidence type="ECO:0000313" key="10">
    <source>
        <dbReference type="Proteomes" id="UP000504631"/>
    </source>
</evidence>
<keyword evidence="4 9" id="KW-0732">Signal</keyword>
<name>A0A6J3KHN3_9HYME</name>
<sequence length="406" mass="47793">MDNGIVNPLSAVIFLLIFHCVYTESPSTTESIHFLKPGDVIENNKPGLQTFCHSAKPKHVRYMWGSLTIYLRTNIENYDLYNGKTPEEVMQMHDDNHRSWNFNIFSIQKNKKFKINPFEDVCIGIYVHPSNLHKYTVIMIETRTDSSILIMMMAGAALFLGAYNLSKNTLFYYLISIMLGITTSIIILVYFISKFLLKGKMMYITVLTGWTMSFYLFQMLWENTQLIIVQYREWVAWYILITSVISFVISYRFGPITNVRTKRLIQWFLQIIGLITMYYSSYLREASAFFCILILLLYKSPTVLTQKGRTYWMNMFPERRKLLTEDQYREEGIRETNKALNELKEYCVSPKCNPWKTTLILKDPIRFARFMEGESHLSEGESREHDAEITRIIEECEYTDDEDDTL</sequence>
<feature type="chain" id="PRO_5027080163" evidence="9">
    <location>
        <begin position="24"/>
        <end position="406"/>
    </location>
</feature>
<keyword evidence="10" id="KW-1185">Reference proteome</keyword>
<comment type="subcellular location">
    <subcellularLocation>
        <location evidence="1">Nucleus inner membrane</location>
        <topology evidence="1">Multi-pass membrane protein</topology>
        <orientation evidence="1">Nucleoplasmic side</orientation>
    </subcellularLocation>
</comment>
<evidence type="ECO:0000256" key="4">
    <source>
        <dbReference type="ARBA" id="ARBA00022729"/>
    </source>
</evidence>